<dbReference type="EMBL" id="KT625327">
    <property type="protein sequence ID" value="ALO21643.1"/>
    <property type="molecule type" value="Genomic_DNA"/>
</dbReference>
<evidence type="ECO:0000313" key="1">
    <source>
        <dbReference type="EMBL" id="ALO21643.1"/>
    </source>
</evidence>
<keyword evidence="1" id="KW-0378">Hydrolase</keyword>
<keyword evidence="1" id="KW-0540">Nuclease</keyword>
<dbReference type="GO" id="GO:0004519">
    <property type="term" value="F:endonuclease activity"/>
    <property type="evidence" value="ECO:0007669"/>
    <property type="project" value="UniProtKB-KW"/>
</dbReference>
<dbReference type="AlphaFoldDB" id="A0A0S2IDN3"/>
<protein>
    <submittedName>
        <fullName evidence="1">Putative HNH homing endonuclease</fullName>
    </submittedName>
</protein>
<accession>A0A0S2IDN3</accession>
<keyword evidence="1" id="KW-0934">Plastid</keyword>
<name>A0A0S2IDN3_9CHLO</name>
<reference evidence="1" key="1">
    <citation type="journal article" date="2015" name="BMC Evol. Biol.">
        <title>Chloroplast phylogenomic analysis of chlorophyte green algae identifies a novel lineage sister to the Sphaeropleales (Chlorophyceae).</title>
        <authorList>
            <person name="Lemieux C."/>
            <person name="Vincent A.T."/>
            <person name="Labarre A."/>
            <person name="Otis C."/>
            <person name="Turmel M."/>
        </authorList>
    </citation>
    <scope>NUCLEOTIDE SEQUENCE</scope>
</reference>
<sequence length="229" mass="26653">MVKLINNRDHKHVSGELKTNQREICYVISCPRHNYLMTTSFFNYKRSKFGCKFCGKESVSKKLIGRTFTPKTLLKMKIAANLRPFRGGRPRRWRETYEYRVWNLCVRQECKNECAITGVRNVSRGDRLLVVHHLMGAGKHASLILTIENGILIHNKLHTLFHKKYGYNGNTVEQFMDFLLKLKKQDFNVLISSQTVLGGTGGSETRVYNPERIKKLHERLNEIKNILKT</sequence>
<keyword evidence="1" id="KW-0150">Chloroplast</keyword>
<keyword evidence="1" id="KW-0255">Endonuclease</keyword>
<proteinExistence type="predicted"/>
<gene>
    <name evidence="1" type="primary">orf229</name>
</gene>
<geneLocation type="chloroplast" evidence="1"/>
<organism evidence="1">
    <name type="scientific">Stephanosphaera pluvialis</name>
    <dbReference type="NCBI Taxonomy" id="51712"/>
    <lineage>
        <taxon>Eukaryota</taxon>
        <taxon>Viridiplantae</taxon>
        <taxon>Chlorophyta</taxon>
        <taxon>core chlorophytes</taxon>
        <taxon>Chlorophyceae</taxon>
        <taxon>CS clade</taxon>
        <taxon>Chlamydomonadales</taxon>
        <taxon>Haematococcaceae</taxon>
        <taxon>Stephanosphaera</taxon>
    </lineage>
</organism>